<protein>
    <submittedName>
        <fullName evidence="5">Phosphatidylserine decarboxylase</fullName>
    </submittedName>
</protein>
<dbReference type="PANTHER" id="PTHR10067:SF13">
    <property type="entry name" value="PHOSPHATIDYLSERINE DECARBOXYLASE"/>
    <property type="match status" value="1"/>
</dbReference>
<evidence type="ECO:0000313" key="6">
    <source>
        <dbReference type="Proteomes" id="UP001432222"/>
    </source>
</evidence>
<keyword evidence="2" id="KW-0865">Zymogen</keyword>
<keyword evidence="4" id="KW-0670">Pyruvate</keyword>
<dbReference type="PANTHER" id="PTHR10067">
    <property type="entry name" value="PHOSPHATIDYLSERINE DECARBOXYLASE"/>
    <property type="match status" value="1"/>
</dbReference>
<sequence length="413" mass="46056">MSQDFYPPSPDLGTFLERVGNAYLNDPEFKAAFDAAVKGVQPRPEGTEDKVWQDWTDATGDDLRAFFEAWYEWGRTQGVHDGLDFIEKFSWITYRNDAGMDFVTSGPGRDMLADFTNLQGLQMDDPASKALVDQWIKELGPKKMADYEPGDWSTFNKFFIRELAPGARPIDARLDPGVVVAPTDCVINMIVDNLTDSTPIPVKTVTMNVRQLLDDSEYASCFTPGAPGSPGGGTAVSCILLPDTYHRYHAPVGGVVVEARDDIGGVYYGMKDFPALLDKGNVGYGYDYSMFDDFRRGYVVFRTPYVDHEGNPDGHGHVALVPVGLNSIGSVRFHDKFRNITKDSPPVAVEKGEEIGYFQYGGSLNILLFEHGRFPALQLLMGQRIGVLEETKRSDFLFRNFRRTTPRRVPPVS</sequence>
<evidence type="ECO:0000313" key="5">
    <source>
        <dbReference type="EMBL" id="WUQ88367.1"/>
    </source>
</evidence>
<name>A0ABZ1UE89_9ACTN</name>
<keyword evidence="6" id="KW-1185">Reference proteome</keyword>
<evidence type="ECO:0000256" key="1">
    <source>
        <dbReference type="ARBA" id="ARBA00022793"/>
    </source>
</evidence>
<evidence type="ECO:0000256" key="4">
    <source>
        <dbReference type="ARBA" id="ARBA00023317"/>
    </source>
</evidence>
<evidence type="ECO:0000256" key="3">
    <source>
        <dbReference type="ARBA" id="ARBA00023239"/>
    </source>
</evidence>
<dbReference type="Proteomes" id="UP001432222">
    <property type="component" value="Chromosome"/>
</dbReference>
<dbReference type="EMBL" id="CP108110">
    <property type="protein sequence ID" value="WUQ88367.1"/>
    <property type="molecule type" value="Genomic_DNA"/>
</dbReference>
<organism evidence="5 6">
    <name type="scientific">Kitasatospora purpeofusca</name>
    <dbReference type="NCBI Taxonomy" id="67352"/>
    <lineage>
        <taxon>Bacteria</taxon>
        <taxon>Bacillati</taxon>
        <taxon>Actinomycetota</taxon>
        <taxon>Actinomycetes</taxon>
        <taxon>Kitasatosporales</taxon>
        <taxon>Streptomycetaceae</taxon>
        <taxon>Kitasatospora</taxon>
    </lineage>
</organism>
<evidence type="ECO:0000256" key="2">
    <source>
        <dbReference type="ARBA" id="ARBA00023145"/>
    </source>
</evidence>
<reference evidence="5" key="1">
    <citation type="submission" date="2022-10" db="EMBL/GenBank/DDBJ databases">
        <title>The complete genomes of actinobacterial strains from the NBC collection.</title>
        <authorList>
            <person name="Joergensen T.S."/>
            <person name="Alvarez Arevalo M."/>
            <person name="Sterndorff E.B."/>
            <person name="Faurdal D."/>
            <person name="Vuksanovic O."/>
            <person name="Mourched A.-S."/>
            <person name="Charusanti P."/>
            <person name="Shaw S."/>
            <person name="Blin K."/>
            <person name="Weber T."/>
        </authorList>
    </citation>
    <scope>NUCLEOTIDE SEQUENCE</scope>
    <source>
        <strain evidence="5">NBC_00222</strain>
    </source>
</reference>
<proteinExistence type="predicted"/>
<dbReference type="InterPro" id="IPR003817">
    <property type="entry name" value="PS_Dcarbxylase"/>
</dbReference>
<keyword evidence="3" id="KW-0456">Lyase</keyword>
<dbReference type="Pfam" id="PF02666">
    <property type="entry name" value="PS_Dcarbxylase"/>
    <property type="match status" value="1"/>
</dbReference>
<gene>
    <name evidence="5" type="ORF">OHA16_38460</name>
</gene>
<accession>A0ABZ1UE89</accession>
<keyword evidence="1" id="KW-0210">Decarboxylase</keyword>
<dbReference type="RefSeq" id="WP_328958914.1">
    <property type="nucleotide sequence ID" value="NZ_CP108110.1"/>
</dbReference>